<evidence type="ECO:0000313" key="15">
    <source>
        <dbReference type="EMBL" id="NYS23909.1"/>
    </source>
</evidence>
<dbReference type="Proteomes" id="UP000529417">
    <property type="component" value="Unassembled WGS sequence"/>
</dbReference>
<dbReference type="AlphaFoldDB" id="A0A7Z0HXY0"/>
<comment type="similarity">
    <text evidence="12">Belongs to the cytochrome b561 family.</text>
</comment>
<keyword evidence="5" id="KW-0349">Heme</keyword>
<keyword evidence="11 13" id="KW-0472">Membrane</keyword>
<comment type="caution">
    <text evidence="15">The sequence shown here is derived from an EMBL/GenBank/DDBJ whole genome shotgun (WGS) entry which is preliminary data.</text>
</comment>
<keyword evidence="16" id="KW-1185">Reference proteome</keyword>
<name>A0A7Z0HXY0_9RHOB</name>
<evidence type="ECO:0000256" key="7">
    <source>
        <dbReference type="ARBA" id="ARBA00022723"/>
    </source>
</evidence>
<dbReference type="Gene3D" id="1.20.950.20">
    <property type="entry name" value="Transmembrane di-heme cytochromes, Chain C"/>
    <property type="match status" value="1"/>
</dbReference>
<sequence>MTHQTPDAGRPPVVRYAVPVRFLHWLVAILIIGTIPIANVMQREGLERATQDLLFILHKNGGVIIFLLVVLRILWRVATPAPPMPATMPGWQQAVAKLAHWGLYAMLLVMTVSGYIRVRAGGFPVEMLDALGVPAMVPRSDSLAETAQAIHSTGRFVLIALILAHVGAAVQHALKRDGVFSRIWPPVGR</sequence>
<reference evidence="15 16" key="1">
    <citation type="journal article" date="2000" name="Arch. Microbiol.">
        <title>Rhodobaca bogoriensis gen. nov. and sp. nov., an alkaliphilic purple nonsulfur bacterium from African Rift Valley soda lakes.</title>
        <authorList>
            <person name="Milford A.D."/>
            <person name="Achenbach L.A."/>
            <person name="Jung D.O."/>
            <person name="Madigan M.T."/>
        </authorList>
    </citation>
    <scope>NUCLEOTIDE SEQUENCE [LARGE SCALE GENOMIC DNA]</scope>
    <source>
        <strain evidence="15 16">2376</strain>
    </source>
</reference>
<comment type="subcellular location">
    <subcellularLocation>
        <location evidence="2">Cell membrane</location>
        <topology evidence="2">Multi-pass membrane protein</topology>
    </subcellularLocation>
</comment>
<evidence type="ECO:0000256" key="10">
    <source>
        <dbReference type="ARBA" id="ARBA00023004"/>
    </source>
</evidence>
<dbReference type="InterPro" id="IPR016174">
    <property type="entry name" value="Di-haem_cyt_TM"/>
</dbReference>
<evidence type="ECO:0000256" key="5">
    <source>
        <dbReference type="ARBA" id="ARBA00022617"/>
    </source>
</evidence>
<evidence type="ECO:0000256" key="3">
    <source>
        <dbReference type="ARBA" id="ARBA00022448"/>
    </source>
</evidence>
<comment type="cofactor">
    <cofactor evidence="1">
        <name>heme b</name>
        <dbReference type="ChEBI" id="CHEBI:60344"/>
    </cofactor>
</comment>
<keyword evidence="4" id="KW-1003">Cell membrane</keyword>
<evidence type="ECO:0000256" key="6">
    <source>
        <dbReference type="ARBA" id="ARBA00022692"/>
    </source>
</evidence>
<dbReference type="SUPFAM" id="SSF81342">
    <property type="entry name" value="Transmembrane di-heme cytochromes"/>
    <property type="match status" value="1"/>
</dbReference>
<dbReference type="GO" id="GO:0005886">
    <property type="term" value="C:plasma membrane"/>
    <property type="evidence" value="ECO:0007669"/>
    <property type="project" value="UniProtKB-SubCell"/>
</dbReference>
<evidence type="ECO:0000256" key="8">
    <source>
        <dbReference type="ARBA" id="ARBA00022982"/>
    </source>
</evidence>
<dbReference type="InterPro" id="IPR011577">
    <property type="entry name" value="Cyt_b561_bac/Ni-Hgenase"/>
</dbReference>
<dbReference type="EMBL" id="JACBXS010000004">
    <property type="protein sequence ID" value="NYS23909.1"/>
    <property type="molecule type" value="Genomic_DNA"/>
</dbReference>
<feature type="domain" description="Cytochrome b561 bacterial/Ni-hydrogenase" evidence="14">
    <location>
        <begin position="15"/>
        <end position="185"/>
    </location>
</feature>
<organism evidence="15 16">
    <name type="scientific">Rhabdonatronobacter sediminivivens</name>
    <dbReference type="NCBI Taxonomy" id="2743469"/>
    <lineage>
        <taxon>Bacteria</taxon>
        <taxon>Pseudomonadati</taxon>
        <taxon>Pseudomonadota</taxon>
        <taxon>Alphaproteobacteria</taxon>
        <taxon>Rhodobacterales</taxon>
        <taxon>Paracoccaceae</taxon>
        <taxon>Rhabdonatronobacter</taxon>
    </lineage>
</organism>
<dbReference type="Pfam" id="PF01292">
    <property type="entry name" value="Ni_hydr_CYTB"/>
    <property type="match status" value="1"/>
</dbReference>
<accession>A0A7Z0HXY0</accession>
<keyword evidence="9 13" id="KW-1133">Transmembrane helix</keyword>
<evidence type="ECO:0000256" key="11">
    <source>
        <dbReference type="ARBA" id="ARBA00023136"/>
    </source>
</evidence>
<feature type="transmembrane region" description="Helical" evidence="13">
    <location>
        <begin position="53"/>
        <end position="78"/>
    </location>
</feature>
<evidence type="ECO:0000256" key="9">
    <source>
        <dbReference type="ARBA" id="ARBA00022989"/>
    </source>
</evidence>
<evidence type="ECO:0000256" key="2">
    <source>
        <dbReference type="ARBA" id="ARBA00004651"/>
    </source>
</evidence>
<proteinExistence type="inferred from homology"/>
<keyword evidence="7" id="KW-0479">Metal-binding</keyword>
<dbReference type="GO" id="GO:0020037">
    <property type="term" value="F:heme binding"/>
    <property type="evidence" value="ECO:0007669"/>
    <property type="project" value="TreeGrafter"/>
</dbReference>
<dbReference type="RefSeq" id="WP_179904612.1">
    <property type="nucleotide sequence ID" value="NZ_JACBXS010000004.1"/>
</dbReference>
<keyword evidence="6 13" id="KW-0812">Transmembrane</keyword>
<evidence type="ECO:0000256" key="4">
    <source>
        <dbReference type="ARBA" id="ARBA00022475"/>
    </source>
</evidence>
<keyword evidence="3" id="KW-0813">Transport</keyword>
<evidence type="ECO:0000313" key="16">
    <source>
        <dbReference type="Proteomes" id="UP000529417"/>
    </source>
</evidence>
<evidence type="ECO:0000256" key="1">
    <source>
        <dbReference type="ARBA" id="ARBA00001970"/>
    </source>
</evidence>
<keyword evidence="8" id="KW-0249">Electron transport</keyword>
<dbReference type="GO" id="GO:0022904">
    <property type="term" value="P:respiratory electron transport chain"/>
    <property type="evidence" value="ECO:0007669"/>
    <property type="project" value="InterPro"/>
</dbReference>
<evidence type="ECO:0000256" key="13">
    <source>
        <dbReference type="SAM" id="Phobius"/>
    </source>
</evidence>
<protein>
    <submittedName>
        <fullName evidence="15">Cytochrome b</fullName>
    </submittedName>
</protein>
<dbReference type="GO" id="GO:0046872">
    <property type="term" value="F:metal ion binding"/>
    <property type="evidence" value="ECO:0007669"/>
    <property type="project" value="UniProtKB-KW"/>
</dbReference>
<dbReference type="PANTHER" id="PTHR30529:SF1">
    <property type="entry name" value="CYTOCHROME B561 HOMOLOG 2"/>
    <property type="match status" value="1"/>
</dbReference>
<evidence type="ECO:0000256" key="12">
    <source>
        <dbReference type="ARBA" id="ARBA00037975"/>
    </source>
</evidence>
<keyword evidence="10" id="KW-0408">Iron</keyword>
<dbReference type="PANTHER" id="PTHR30529">
    <property type="entry name" value="CYTOCHROME B561"/>
    <property type="match status" value="1"/>
</dbReference>
<feature type="transmembrane region" description="Helical" evidence="13">
    <location>
        <begin position="98"/>
        <end position="118"/>
    </location>
</feature>
<feature type="transmembrane region" description="Helical" evidence="13">
    <location>
        <begin position="22"/>
        <end position="41"/>
    </location>
</feature>
<dbReference type="InterPro" id="IPR052168">
    <property type="entry name" value="Cytochrome_b561_oxidase"/>
</dbReference>
<gene>
    <name evidence="15" type="ORF">HUK65_02815</name>
</gene>
<dbReference type="GO" id="GO:0009055">
    <property type="term" value="F:electron transfer activity"/>
    <property type="evidence" value="ECO:0007669"/>
    <property type="project" value="InterPro"/>
</dbReference>
<evidence type="ECO:0000259" key="14">
    <source>
        <dbReference type="Pfam" id="PF01292"/>
    </source>
</evidence>